<sequence>MWAHIHPARELWPYEFRGRAWWPFQYWPAKAFTIRIKAVHPPATTHFVTFTRAVHIDKMFRLTVLAFVIVVVTCQQEGGRRVPKYAGDPKTAAIVQEARYLSGNGAFGAAYQQEDGINFKEETDADGNRRGSYSYIDPSGQRKTVNYIAGKNGFQAVGDHIPTAPQSVAPTPGYTPDPRYNSPDYKSQQYSAPQQYTAPAPARNYAGKPNEDDGQYYPELYEKENYVAPQQQYQAQPQYQQSQYQAQPQPQYQPQPQLQPQPQYQANNIYPGVQQAQYSGIQSQQYSAPSQSANQYYEPTTPPPNRFFPPGKFSLNRAPDGYTYSFHKV</sequence>
<evidence type="ECO:0000313" key="4">
    <source>
        <dbReference type="EMBL" id="CAH0400080.1"/>
    </source>
</evidence>
<dbReference type="InterPro" id="IPR000618">
    <property type="entry name" value="Insect_cuticle"/>
</dbReference>
<feature type="compositionally biased region" description="Polar residues" evidence="3">
    <location>
        <begin position="184"/>
        <end position="197"/>
    </location>
</feature>
<dbReference type="InterPro" id="IPR050468">
    <property type="entry name" value="Cuticle_Struct_Prot"/>
</dbReference>
<keyword evidence="1" id="KW-0732">Signal</keyword>
<organism evidence="4 5">
    <name type="scientific">Chilo suppressalis</name>
    <name type="common">Asiatic rice borer moth</name>
    <dbReference type="NCBI Taxonomy" id="168631"/>
    <lineage>
        <taxon>Eukaryota</taxon>
        <taxon>Metazoa</taxon>
        <taxon>Ecdysozoa</taxon>
        <taxon>Arthropoda</taxon>
        <taxon>Hexapoda</taxon>
        <taxon>Insecta</taxon>
        <taxon>Pterygota</taxon>
        <taxon>Neoptera</taxon>
        <taxon>Endopterygota</taxon>
        <taxon>Lepidoptera</taxon>
        <taxon>Glossata</taxon>
        <taxon>Ditrysia</taxon>
        <taxon>Pyraloidea</taxon>
        <taxon>Crambidae</taxon>
        <taxon>Crambinae</taxon>
        <taxon>Chilo</taxon>
    </lineage>
</organism>
<reference evidence="4" key="1">
    <citation type="submission" date="2021-12" db="EMBL/GenBank/DDBJ databases">
        <authorList>
            <person name="King R."/>
        </authorList>
    </citation>
    <scope>NUCLEOTIDE SEQUENCE</scope>
</reference>
<dbReference type="EMBL" id="OU963909">
    <property type="protein sequence ID" value="CAH0400080.1"/>
    <property type="molecule type" value="Genomic_DNA"/>
</dbReference>
<evidence type="ECO:0000256" key="1">
    <source>
        <dbReference type="ARBA" id="ARBA00022729"/>
    </source>
</evidence>
<evidence type="ECO:0000256" key="2">
    <source>
        <dbReference type="PROSITE-ProRule" id="PRU00497"/>
    </source>
</evidence>
<feature type="compositionally biased region" description="Low complexity" evidence="3">
    <location>
        <begin position="280"/>
        <end position="299"/>
    </location>
</feature>
<dbReference type="Pfam" id="PF00379">
    <property type="entry name" value="Chitin_bind_4"/>
    <property type="match status" value="1"/>
</dbReference>
<keyword evidence="2" id="KW-0193">Cuticle</keyword>
<gene>
    <name evidence="4" type="ORF">CHILSU_LOCUS3262</name>
</gene>
<dbReference type="PANTHER" id="PTHR10380:SF160">
    <property type="entry name" value="CUTICULAR PROTEIN 100A"/>
    <property type="match status" value="1"/>
</dbReference>
<feature type="region of interest" description="Disordered" evidence="3">
    <location>
        <begin position="280"/>
        <end position="309"/>
    </location>
</feature>
<feature type="region of interest" description="Disordered" evidence="3">
    <location>
        <begin position="232"/>
        <end position="264"/>
    </location>
</feature>
<proteinExistence type="predicted"/>
<dbReference type="PROSITE" id="PS51155">
    <property type="entry name" value="CHIT_BIND_RR_2"/>
    <property type="match status" value="1"/>
</dbReference>
<name>A0ABN8B3J7_CHISP</name>
<feature type="compositionally biased region" description="Low complexity" evidence="3">
    <location>
        <begin position="232"/>
        <end position="250"/>
    </location>
</feature>
<keyword evidence="5" id="KW-1185">Reference proteome</keyword>
<dbReference type="Proteomes" id="UP001153292">
    <property type="component" value="Chromosome 16"/>
</dbReference>
<evidence type="ECO:0000256" key="3">
    <source>
        <dbReference type="SAM" id="MobiDB-lite"/>
    </source>
</evidence>
<protein>
    <submittedName>
        <fullName evidence="4">Uncharacterized protein</fullName>
    </submittedName>
</protein>
<evidence type="ECO:0000313" key="5">
    <source>
        <dbReference type="Proteomes" id="UP001153292"/>
    </source>
</evidence>
<feature type="region of interest" description="Disordered" evidence="3">
    <location>
        <begin position="158"/>
        <end position="216"/>
    </location>
</feature>
<accession>A0ABN8B3J7</accession>
<dbReference type="PANTHER" id="PTHR10380">
    <property type="entry name" value="CUTICLE PROTEIN"/>
    <property type="match status" value="1"/>
</dbReference>